<evidence type="ECO:0000313" key="1">
    <source>
        <dbReference type="EMBL" id="CAG9332540.1"/>
    </source>
</evidence>
<sequence>MNLKHGFHDNILTEANSYAANMIRSVCEPVSSSDKDLFLSIVESNVARTAFTEYGYDLASAVGFEEKTFYVDLPWRTHGVTVLGGSF</sequence>
<dbReference type="AlphaFoldDB" id="A0AAU9K2U4"/>
<evidence type="ECO:0000313" key="2">
    <source>
        <dbReference type="Proteomes" id="UP001162131"/>
    </source>
</evidence>
<protein>
    <submittedName>
        <fullName evidence="1">Uncharacterized protein</fullName>
    </submittedName>
</protein>
<dbReference type="Proteomes" id="UP001162131">
    <property type="component" value="Unassembled WGS sequence"/>
</dbReference>
<gene>
    <name evidence="1" type="ORF">BSTOLATCC_MIC55985</name>
</gene>
<dbReference type="EMBL" id="CAJZBQ010000054">
    <property type="protein sequence ID" value="CAG9332540.1"/>
    <property type="molecule type" value="Genomic_DNA"/>
</dbReference>
<accession>A0AAU9K2U4</accession>
<organism evidence="1 2">
    <name type="scientific">Blepharisma stoltei</name>
    <dbReference type="NCBI Taxonomy" id="1481888"/>
    <lineage>
        <taxon>Eukaryota</taxon>
        <taxon>Sar</taxon>
        <taxon>Alveolata</taxon>
        <taxon>Ciliophora</taxon>
        <taxon>Postciliodesmatophora</taxon>
        <taxon>Heterotrichea</taxon>
        <taxon>Heterotrichida</taxon>
        <taxon>Blepharismidae</taxon>
        <taxon>Blepharisma</taxon>
    </lineage>
</organism>
<keyword evidence="2" id="KW-1185">Reference proteome</keyword>
<name>A0AAU9K2U4_9CILI</name>
<reference evidence="1" key="1">
    <citation type="submission" date="2021-09" db="EMBL/GenBank/DDBJ databases">
        <authorList>
            <consortium name="AG Swart"/>
            <person name="Singh M."/>
            <person name="Singh A."/>
            <person name="Seah K."/>
            <person name="Emmerich C."/>
        </authorList>
    </citation>
    <scope>NUCLEOTIDE SEQUENCE</scope>
    <source>
        <strain evidence="1">ATCC30299</strain>
    </source>
</reference>
<proteinExistence type="predicted"/>
<comment type="caution">
    <text evidence="1">The sequence shown here is derived from an EMBL/GenBank/DDBJ whole genome shotgun (WGS) entry which is preliminary data.</text>
</comment>